<proteinExistence type="predicted"/>
<dbReference type="PROSITE" id="PS51257">
    <property type="entry name" value="PROKAR_LIPOPROTEIN"/>
    <property type="match status" value="1"/>
</dbReference>
<feature type="compositionally biased region" description="Gly residues" evidence="1">
    <location>
        <begin position="262"/>
        <end position="274"/>
    </location>
</feature>
<dbReference type="Proteomes" id="UP000094527">
    <property type="component" value="Unassembled WGS sequence"/>
</dbReference>
<gene>
    <name evidence="2" type="ORF">Ocin01_10916</name>
</gene>
<feature type="region of interest" description="Disordered" evidence="1">
    <location>
        <begin position="691"/>
        <end position="719"/>
    </location>
</feature>
<protein>
    <submittedName>
        <fullName evidence="2">Uncharacterized protein</fullName>
    </submittedName>
</protein>
<reference evidence="2 3" key="1">
    <citation type="journal article" date="2016" name="Genome Biol. Evol.">
        <title>Gene Family Evolution Reflects Adaptation to Soil Environmental Stressors in the Genome of the Collembolan Orchesella cincta.</title>
        <authorList>
            <person name="Faddeeva-Vakhrusheva A."/>
            <person name="Derks M.F."/>
            <person name="Anvar S.Y."/>
            <person name="Agamennone V."/>
            <person name="Suring W."/>
            <person name="Smit S."/>
            <person name="van Straalen N.M."/>
            <person name="Roelofs D."/>
        </authorList>
    </citation>
    <scope>NUCLEOTIDE SEQUENCE [LARGE SCALE GENOMIC DNA]</scope>
    <source>
        <tissue evidence="2">Mixed pool</tissue>
    </source>
</reference>
<feature type="region of interest" description="Disordered" evidence="1">
    <location>
        <begin position="161"/>
        <end position="239"/>
    </location>
</feature>
<comment type="caution">
    <text evidence="2">The sequence shown here is derived from an EMBL/GenBank/DDBJ whole genome shotgun (WGS) entry which is preliminary data.</text>
</comment>
<feature type="compositionally biased region" description="Low complexity" evidence="1">
    <location>
        <begin position="19"/>
        <end position="35"/>
    </location>
</feature>
<sequence>MVTTRPMIRLSGFSRKTSFDGPSLSSSGCSSFSCPKRGSKQQLVKCDCDCGETNTLFRQQFLHQQQLLQQRQQQQRNHHLVLLQLQAQRNKKVQKHPQPPQIQIQQKRPIYVPHPPPTFRPTISDSNSESDREGLEHFHRHLQQLHRLTCASVENAIYFGGAGSSSNAKPSKTKSPKSFSFRDIRDIGKKKKQTNVNSFQQQQQQHQQQTPIGASSSSSSSPLSVETSKPLKRRNTTRSAKDYIGVSRVKLLAKYWNKGRSSGSGAGVDSGNGGSSSTSRSSDTSDSQLSNYSSGGSGVVVPAPDNKKNGSTATSSNANRVIISPRSSHKKYNSNNSNNQKGNNSTVTYKIRYDIPSSWESEQLLSFASATPDHHDNASKTKNKGSTGSTSSASCGSSSISSDEIRIRKKDAQFCNHCGRGPHSDPANLQPSPVASPKSPRTRIFKTLTFVRPPNQKPKEFGGSSSSSKNNTNEKRSGKLRITQSSDNLAVASSSSSAIPVQTMVQQKLALGRSKSQKCPERRVLVSQCETLNSKLAHLKVTNNNDSTKCLPKPKQTFQTTSCSVQNQQPKVRFKEQHHRSEAQLNDRSQEKHSIERASLLRRWTRRNSSSSTVTTTATNANMLPDEREFHSLYDNCRIPRPKLKGIVPTHSYGVCSSPISLSRCSSALGENRARRHAGNFMEFTEISLQDDDDNGSETSGFESEQNNAATTLVKKGIK</sequence>
<evidence type="ECO:0000313" key="2">
    <source>
        <dbReference type="EMBL" id="ODM95768.1"/>
    </source>
</evidence>
<feature type="compositionally biased region" description="Low complexity" evidence="1">
    <location>
        <begin position="333"/>
        <end position="345"/>
    </location>
</feature>
<organism evidence="2 3">
    <name type="scientific">Orchesella cincta</name>
    <name type="common">Springtail</name>
    <name type="synonym">Podura cincta</name>
    <dbReference type="NCBI Taxonomy" id="48709"/>
    <lineage>
        <taxon>Eukaryota</taxon>
        <taxon>Metazoa</taxon>
        <taxon>Ecdysozoa</taxon>
        <taxon>Arthropoda</taxon>
        <taxon>Hexapoda</taxon>
        <taxon>Collembola</taxon>
        <taxon>Entomobryomorpha</taxon>
        <taxon>Entomobryoidea</taxon>
        <taxon>Orchesellidae</taxon>
        <taxon>Orchesellinae</taxon>
        <taxon>Orchesella</taxon>
    </lineage>
</organism>
<evidence type="ECO:0000256" key="1">
    <source>
        <dbReference type="SAM" id="MobiDB-lite"/>
    </source>
</evidence>
<feature type="compositionally biased region" description="Low complexity" evidence="1">
    <location>
        <begin position="384"/>
        <end position="402"/>
    </location>
</feature>
<dbReference type="EMBL" id="LJIJ01000623">
    <property type="protein sequence ID" value="ODM95768.1"/>
    <property type="molecule type" value="Genomic_DNA"/>
</dbReference>
<name>A0A1D2MS91_ORCCI</name>
<feature type="compositionally biased region" description="Low complexity" evidence="1">
    <location>
        <begin position="200"/>
        <end position="221"/>
    </location>
</feature>
<feature type="region of interest" description="Disordered" evidence="1">
    <location>
        <begin position="259"/>
        <end position="345"/>
    </location>
</feature>
<feature type="region of interest" description="Disordered" evidence="1">
    <location>
        <begin position="13"/>
        <end position="37"/>
    </location>
</feature>
<feature type="compositionally biased region" description="Polar residues" evidence="1">
    <location>
        <begin position="309"/>
        <end position="319"/>
    </location>
</feature>
<evidence type="ECO:0000313" key="3">
    <source>
        <dbReference type="Proteomes" id="UP000094527"/>
    </source>
</evidence>
<accession>A0A1D2MS91</accession>
<feature type="region of interest" description="Disordered" evidence="1">
    <location>
        <begin position="370"/>
        <end position="402"/>
    </location>
</feature>
<feature type="compositionally biased region" description="Polar residues" evidence="1">
    <location>
        <begin position="697"/>
        <end position="711"/>
    </location>
</feature>
<feature type="region of interest" description="Disordered" evidence="1">
    <location>
        <begin position="115"/>
        <end position="134"/>
    </location>
</feature>
<dbReference type="AlphaFoldDB" id="A0A1D2MS91"/>
<feature type="region of interest" description="Disordered" evidence="1">
    <location>
        <begin position="416"/>
        <end position="491"/>
    </location>
</feature>
<feature type="compositionally biased region" description="Low complexity" evidence="1">
    <location>
        <begin position="275"/>
        <end position="294"/>
    </location>
</feature>
<keyword evidence="3" id="KW-1185">Reference proteome</keyword>